<dbReference type="SUPFAM" id="SSF56784">
    <property type="entry name" value="HAD-like"/>
    <property type="match status" value="1"/>
</dbReference>
<accession>A0A0C2WQ49</accession>
<dbReference type="PANTHER" id="PTHR43316">
    <property type="entry name" value="HYDROLASE, HALOACID DELAHOGENASE-RELATED"/>
    <property type="match status" value="1"/>
</dbReference>
<evidence type="ECO:0000313" key="3">
    <source>
        <dbReference type="Proteomes" id="UP000054097"/>
    </source>
</evidence>
<proteinExistence type="predicted"/>
<dbReference type="HOGENOM" id="CLU_045011_3_2_1"/>
<evidence type="ECO:0008006" key="4">
    <source>
        <dbReference type="Google" id="ProtNLM"/>
    </source>
</evidence>
<evidence type="ECO:0000256" key="1">
    <source>
        <dbReference type="ARBA" id="ARBA00022801"/>
    </source>
</evidence>
<organism evidence="2 3">
    <name type="scientific">Serendipita vermifera MAFF 305830</name>
    <dbReference type="NCBI Taxonomy" id="933852"/>
    <lineage>
        <taxon>Eukaryota</taxon>
        <taxon>Fungi</taxon>
        <taxon>Dikarya</taxon>
        <taxon>Basidiomycota</taxon>
        <taxon>Agaricomycotina</taxon>
        <taxon>Agaricomycetes</taxon>
        <taxon>Sebacinales</taxon>
        <taxon>Serendipitaceae</taxon>
        <taxon>Serendipita</taxon>
    </lineage>
</organism>
<dbReference type="NCBIfam" id="TIGR01428">
    <property type="entry name" value="HAD_type_II"/>
    <property type="match status" value="1"/>
</dbReference>
<name>A0A0C2WQ49_SERVB</name>
<dbReference type="PANTHER" id="PTHR43316:SF9">
    <property type="entry name" value="ACID DEHALOGENASE, PUTATIVE (AFU_ORTHOLOGUE AFUA_6G14460)-RELATED"/>
    <property type="match status" value="1"/>
</dbReference>
<keyword evidence="1" id="KW-0378">Hydrolase</keyword>
<dbReference type="SFLD" id="SFLDG01129">
    <property type="entry name" value="C1.5:_HAD__Beta-PGM__Phosphata"/>
    <property type="match status" value="1"/>
</dbReference>
<sequence>MASKISDYKLLSFDCYGTLIDWETGIYALIQPLIQRTKSSWTRDQAITAYNTEEHKLEQEQPGMLYSQIVAGSIARVASQLGTELSETEKEAAGESVGKWAPFPDTVAALERLSKFYKLVILSNVDLSSFSHTKKLLEHGFTFDRILTAQEIGSYKPDVRNFEYMLGVAKELGVEREQVLVTACSLFHDHIPANKLGLASAWIDRKDGVGNATGAQWNFRFPTMGAMADALENELEEAKKAAS</sequence>
<dbReference type="OrthoDB" id="20198at2759"/>
<evidence type="ECO:0000313" key="2">
    <source>
        <dbReference type="EMBL" id="KIM19757.1"/>
    </source>
</evidence>
<reference evidence="2 3" key="1">
    <citation type="submission" date="2014-04" db="EMBL/GenBank/DDBJ databases">
        <authorList>
            <consortium name="DOE Joint Genome Institute"/>
            <person name="Kuo A."/>
            <person name="Zuccaro A."/>
            <person name="Kohler A."/>
            <person name="Nagy L.G."/>
            <person name="Floudas D."/>
            <person name="Copeland A."/>
            <person name="Barry K.W."/>
            <person name="Cichocki N."/>
            <person name="Veneault-Fourrey C."/>
            <person name="LaButti K."/>
            <person name="Lindquist E.A."/>
            <person name="Lipzen A."/>
            <person name="Lundell T."/>
            <person name="Morin E."/>
            <person name="Murat C."/>
            <person name="Sun H."/>
            <person name="Tunlid A."/>
            <person name="Henrissat B."/>
            <person name="Grigoriev I.V."/>
            <person name="Hibbett D.S."/>
            <person name="Martin F."/>
            <person name="Nordberg H.P."/>
            <person name="Cantor M.N."/>
            <person name="Hua S.X."/>
        </authorList>
    </citation>
    <scope>NUCLEOTIDE SEQUENCE [LARGE SCALE GENOMIC DNA]</scope>
    <source>
        <strain evidence="2 3">MAFF 305830</strain>
    </source>
</reference>
<dbReference type="InterPro" id="IPR023214">
    <property type="entry name" value="HAD_sf"/>
</dbReference>
<gene>
    <name evidence="2" type="ORF">M408DRAFT_83109</name>
</gene>
<dbReference type="InterPro" id="IPR006328">
    <property type="entry name" value="2-HAD"/>
</dbReference>
<dbReference type="InterPro" id="IPR051540">
    <property type="entry name" value="S-2-haloacid_dehalogenase"/>
</dbReference>
<dbReference type="Gene3D" id="3.40.50.1000">
    <property type="entry name" value="HAD superfamily/HAD-like"/>
    <property type="match status" value="1"/>
</dbReference>
<dbReference type="InterPro" id="IPR036412">
    <property type="entry name" value="HAD-like_sf"/>
</dbReference>
<reference evidence="3" key="2">
    <citation type="submission" date="2015-01" db="EMBL/GenBank/DDBJ databases">
        <title>Evolutionary Origins and Diversification of the Mycorrhizal Mutualists.</title>
        <authorList>
            <consortium name="DOE Joint Genome Institute"/>
            <consortium name="Mycorrhizal Genomics Consortium"/>
            <person name="Kohler A."/>
            <person name="Kuo A."/>
            <person name="Nagy L.G."/>
            <person name="Floudas D."/>
            <person name="Copeland A."/>
            <person name="Barry K.W."/>
            <person name="Cichocki N."/>
            <person name="Veneault-Fourrey C."/>
            <person name="LaButti K."/>
            <person name="Lindquist E.A."/>
            <person name="Lipzen A."/>
            <person name="Lundell T."/>
            <person name="Morin E."/>
            <person name="Murat C."/>
            <person name="Riley R."/>
            <person name="Ohm R."/>
            <person name="Sun H."/>
            <person name="Tunlid A."/>
            <person name="Henrissat B."/>
            <person name="Grigoriev I.V."/>
            <person name="Hibbett D.S."/>
            <person name="Martin F."/>
        </authorList>
    </citation>
    <scope>NUCLEOTIDE SEQUENCE [LARGE SCALE GENOMIC DNA]</scope>
    <source>
        <strain evidence="3">MAFF 305830</strain>
    </source>
</reference>
<dbReference type="Proteomes" id="UP000054097">
    <property type="component" value="Unassembled WGS sequence"/>
</dbReference>
<dbReference type="AlphaFoldDB" id="A0A0C2WQ49"/>
<keyword evidence="3" id="KW-1185">Reference proteome</keyword>
<dbReference type="Pfam" id="PF00702">
    <property type="entry name" value="Hydrolase"/>
    <property type="match status" value="1"/>
</dbReference>
<protein>
    <recommendedName>
        <fullName evidence="4">Haloacid dehalogenase, type II</fullName>
    </recommendedName>
</protein>
<dbReference type="Gene3D" id="1.10.150.750">
    <property type="match status" value="1"/>
</dbReference>
<dbReference type="GO" id="GO:0019120">
    <property type="term" value="F:hydrolase activity, acting on acid halide bonds, in C-halide compounds"/>
    <property type="evidence" value="ECO:0007669"/>
    <property type="project" value="InterPro"/>
</dbReference>
<dbReference type="SFLD" id="SFLDS00003">
    <property type="entry name" value="Haloacid_Dehalogenase"/>
    <property type="match status" value="1"/>
</dbReference>
<dbReference type="EMBL" id="KN824554">
    <property type="protein sequence ID" value="KIM19757.1"/>
    <property type="molecule type" value="Genomic_DNA"/>
</dbReference>